<name>A0A6A6MRJ1_HEVBR</name>
<feature type="transmembrane region" description="Helical" evidence="2">
    <location>
        <begin position="351"/>
        <end position="370"/>
    </location>
</feature>
<feature type="compositionally biased region" description="Basic residues" evidence="1">
    <location>
        <begin position="258"/>
        <end position="269"/>
    </location>
</feature>
<dbReference type="Proteomes" id="UP000467840">
    <property type="component" value="Chromosome 15"/>
</dbReference>
<accession>A0A6A6MRJ1</accession>
<dbReference type="AlphaFoldDB" id="A0A6A6MRJ1"/>
<sequence>MVKGCLMAANGHPPGPGLVFYQEQTRVFKGVFKCTGKIPGPAAEKLQDCLEFVSMTRFGGTISGIILYYIIARYMGIHTGVLVLLADTCLDSLLFSSGIAEQCTKHEKILKFLTSGSSEIEKGGLDLSLLSDLMDLQALTLAVSQQPCASLIYPRGKCDAPKPLVDFMGDMARSSKITVHPDGRLLFTGNGSEMKDILSIVAEFYLTKNSTKWTKQSVLIPHFSWPNTSEAQANILSSSLKVKDVTATPLKSPEKIKLKPSSKKRNSRKGGRERDLYKRNYFHACESLLSLMMDKKQHGKTAILSLKKSGPELPALLTKFSAGIAGTGLAVIFSVVCKVACGRVPFCASKLFSTGFGFGLVWLSWAVNRLRNTIVNMSKNASKLGLKDEEMLRIGIKA</sequence>
<evidence type="ECO:0000313" key="4">
    <source>
        <dbReference type="Proteomes" id="UP000467840"/>
    </source>
</evidence>
<feature type="region of interest" description="Disordered" evidence="1">
    <location>
        <begin position="253"/>
        <end position="272"/>
    </location>
</feature>
<dbReference type="EMBL" id="JAAGAX010000005">
    <property type="protein sequence ID" value="KAF2314906.1"/>
    <property type="molecule type" value="Genomic_DNA"/>
</dbReference>
<gene>
    <name evidence="3" type="ORF">GH714_037140</name>
</gene>
<dbReference type="PANTHER" id="PTHR35095:SF1">
    <property type="entry name" value="OS05G0143300 PROTEIN"/>
    <property type="match status" value="1"/>
</dbReference>
<comment type="caution">
    <text evidence="3">The sequence shown here is derived from an EMBL/GenBank/DDBJ whole genome shotgun (WGS) entry which is preliminary data.</text>
</comment>
<keyword evidence="2" id="KW-0472">Membrane</keyword>
<keyword evidence="2" id="KW-1133">Transmembrane helix</keyword>
<protein>
    <submittedName>
        <fullName evidence="3">Uncharacterized protein</fullName>
    </submittedName>
</protein>
<evidence type="ECO:0000256" key="1">
    <source>
        <dbReference type="SAM" id="MobiDB-lite"/>
    </source>
</evidence>
<organism evidence="3 4">
    <name type="scientific">Hevea brasiliensis</name>
    <name type="common">Para rubber tree</name>
    <name type="synonym">Siphonia brasiliensis</name>
    <dbReference type="NCBI Taxonomy" id="3981"/>
    <lineage>
        <taxon>Eukaryota</taxon>
        <taxon>Viridiplantae</taxon>
        <taxon>Streptophyta</taxon>
        <taxon>Embryophyta</taxon>
        <taxon>Tracheophyta</taxon>
        <taxon>Spermatophyta</taxon>
        <taxon>Magnoliopsida</taxon>
        <taxon>eudicotyledons</taxon>
        <taxon>Gunneridae</taxon>
        <taxon>Pentapetalae</taxon>
        <taxon>rosids</taxon>
        <taxon>fabids</taxon>
        <taxon>Malpighiales</taxon>
        <taxon>Euphorbiaceae</taxon>
        <taxon>Crotonoideae</taxon>
        <taxon>Micrandreae</taxon>
        <taxon>Hevea</taxon>
    </lineage>
</organism>
<keyword evidence="2" id="KW-0812">Transmembrane</keyword>
<reference evidence="3 4" key="1">
    <citation type="journal article" date="2020" name="Mol. Plant">
        <title>The Chromosome-Based Rubber Tree Genome Provides New Insights into Spurge Genome Evolution and Rubber Biosynthesis.</title>
        <authorList>
            <person name="Liu J."/>
            <person name="Shi C."/>
            <person name="Shi C.C."/>
            <person name="Li W."/>
            <person name="Zhang Q.J."/>
            <person name="Zhang Y."/>
            <person name="Li K."/>
            <person name="Lu H.F."/>
            <person name="Shi C."/>
            <person name="Zhu S.T."/>
            <person name="Xiao Z.Y."/>
            <person name="Nan H."/>
            <person name="Yue Y."/>
            <person name="Zhu X.G."/>
            <person name="Wu Y."/>
            <person name="Hong X.N."/>
            <person name="Fan G.Y."/>
            <person name="Tong Y."/>
            <person name="Zhang D."/>
            <person name="Mao C.L."/>
            <person name="Liu Y.L."/>
            <person name="Hao S.J."/>
            <person name="Liu W.Q."/>
            <person name="Lv M.Q."/>
            <person name="Zhang H.B."/>
            <person name="Liu Y."/>
            <person name="Hu-Tang G.R."/>
            <person name="Wang J.P."/>
            <person name="Wang J.H."/>
            <person name="Sun Y.H."/>
            <person name="Ni S.B."/>
            <person name="Chen W.B."/>
            <person name="Zhang X.C."/>
            <person name="Jiao Y.N."/>
            <person name="Eichler E.E."/>
            <person name="Li G.H."/>
            <person name="Liu X."/>
            <person name="Gao L.Z."/>
        </authorList>
    </citation>
    <scope>NUCLEOTIDE SEQUENCE [LARGE SCALE GENOMIC DNA]</scope>
    <source>
        <strain evidence="4">cv. GT1</strain>
        <tissue evidence="3">Leaf</tissue>
    </source>
</reference>
<evidence type="ECO:0000256" key="2">
    <source>
        <dbReference type="SAM" id="Phobius"/>
    </source>
</evidence>
<keyword evidence="4" id="KW-1185">Reference proteome</keyword>
<evidence type="ECO:0000313" key="3">
    <source>
        <dbReference type="EMBL" id="KAF2314906.1"/>
    </source>
</evidence>
<proteinExistence type="predicted"/>
<dbReference type="PANTHER" id="PTHR35095">
    <property type="entry name" value="OS05G0143300 PROTEIN"/>
    <property type="match status" value="1"/>
</dbReference>